<dbReference type="InterPro" id="IPR036390">
    <property type="entry name" value="WH_DNA-bd_sf"/>
</dbReference>
<evidence type="ECO:0000256" key="1">
    <source>
        <dbReference type="ARBA" id="ARBA00009437"/>
    </source>
</evidence>
<dbReference type="InterPro" id="IPR000847">
    <property type="entry name" value="LysR_HTH_N"/>
</dbReference>
<evidence type="ECO:0000259" key="5">
    <source>
        <dbReference type="PROSITE" id="PS50931"/>
    </source>
</evidence>
<dbReference type="PANTHER" id="PTHR30118">
    <property type="entry name" value="HTH-TYPE TRANSCRIPTIONAL REGULATOR LEUO-RELATED"/>
    <property type="match status" value="1"/>
</dbReference>
<dbReference type="PRINTS" id="PR00039">
    <property type="entry name" value="HTHLYSR"/>
</dbReference>
<evidence type="ECO:0000313" key="6">
    <source>
        <dbReference type="EMBL" id="ARU58393.1"/>
    </source>
</evidence>
<dbReference type="InterPro" id="IPR050389">
    <property type="entry name" value="LysR-type_TF"/>
</dbReference>
<accession>A0A1Y0IG67</accession>
<organism evidence="6 7">
    <name type="scientific">Oleiphilus messinensis</name>
    <dbReference type="NCBI Taxonomy" id="141451"/>
    <lineage>
        <taxon>Bacteria</taxon>
        <taxon>Pseudomonadati</taxon>
        <taxon>Pseudomonadota</taxon>
        <taxon>Gammaproteobacteria</taxon>
        <taxon>Oceanospirillales</taxon>
        <taxon>Oleiphilaceae</taxon>
        <taxon>Oleiphilus</taxon>
    </lineage>
</organism>
<evidence type="ECO:0000256" key="4">
    <source>
        <dbReference type="ARBA" id="ARBA00023163"/>
    </source>
</evidence>
<comment type="similarity">
    <text evidence="1">Belongs to the LysR transcriptional regulatory family.</text>
</comment>
<feature type="domain" description="HTH lysR-type" evidence="5">
    <location>
        <begin position="6"/>
        <end position="63"/>
    </location>
</feature>
<proteinExistence type="inferred from homology"/>
<dbReference type="OrthoDB" id="8839911at2"/>
<dbReference type="RefSeq" id="WP_087463178.1">
    <property type="nucleotide sequence ID" value="NZ_CP021425.1"/>
</dbReference>
<dbReference type="SUPFAM" id="SSF46785">
    <property type="entry name" value="Winged helix' DNA-binding domain"/>
    <property type="match status" value="1"/>
</dbReference>
<evidence type="ECO:0000256" key="2">
    <source>
        <dbReference type="ARBA" id="ARBA00023015"/>
    </source>
</evidence>
<dbReference type="CDD" id="cd08417">
    <property type="entry name" value="PBP2_Nitroaromatics_like"/>
    <property type="match status" value="1"/>
</dbReference>
<keyword evidence="4" id="KW-0804">Transcription</keyword>
<dbReference type="SUPFAM" id="SSF53850">
    <property type="entry name" value="Periplasmic binding protein-like II"/>
    <property type="match status" value="1"/>
</dbReference>
<keyword evidence="3" id="KW-0238">DNA-binding</keyword>
<evidence type="ECO:0000313" key="7">
    <source>
        <dbReference type="Proteomes" id="UP000196027"/>
    </source>
</evidence>
<dbReference type="InterPro" id="IPR005119">
    <property type="entry name" value="LysR_subst-bd"/>
</dbReference>
<keyword evidence="2" id="KW-0805">Transcription regulation</keyword>
<dbReference type="GO" id="GO:0003677">
    <property type="term" value="F:DNA binding"/>
    <property type="evidence" value="ECO:0007669"/>
    <property type="project" value="UniProtKB-KW"/>
</dbReference>
<dbReference type="Proteomes" id="UP000196027">
    <property type="component" value="Chromosome"/>
</dbReference>
<protein>
    <submittedName>
        <fullName evidence="6">LysR family transcriptional regulator</fullName>
    </submittedName>
</protein>
<name>A0A1Y0IG67_9GAMM</name>
<dbReference type="GO" id="GO:0003700">
    <property type="term" value="F:DNA-binding transcription factor activity"/>
    <property type="evidence" value="ECO:0007669"/>
    <property type="project" value="InterPro"/>
</dbReference>
<evidence type="ECO:0000256" key="3">
    <source>
        <dbReference type="ARBA" id="ARBA00023125"/>
    </source>
</evidence>
<dbReference type="Pfam" id="PF03466">
    <property type="entry name" value="LysR_substrate"/>
    <property type="match status" value="1"/>
</dbReference>
<dbReference type="InterPro" id="IPR036388">
    <property type="entry name" value="WH-like_DNA-bd_sf"/>
</dbReference>
<sequence length="303" mass="34455">MSLHKVDLNLFIVFEAIYNEGNLTRAADVLHLTQPAVSHALARLREQFADPLFVRKGSLMEPTARARSIVNDVRQSLQVLQNTLTPDSDFDFRGSERQFTFCLRDVLEATCLPQLLAYLNREAPNISIISQRLPRRDLESQLASGRLDFALDVLLAVSDDIHHELMSQDNLVVIARNNHPALHAGLDIYGYLSQQHILVSSRSEGPGVEDFELSRHGLQRQISLRCQHYYAAFRVVQQSDLLLTMPQTYARILNASGENTIYPMPVEIPPIDVHLYWHKNVEKDAGNRWLREKILELGVSTLI</sequence>
<dbReference type="PROSITE" id="PS50931">
    <property type="entry name" value="HTH_LYSR"/>
    <property type="match status" value="1"/>
</dbReference>
<dbReference type="AlphaFoldDB" id="A0A1Y0IG67"/>
<dbReference type="Gene3D" id="3.40.190.10">
    <property type="entry name" value="Periplasmic binding protein-like II"/>
    <property type="match status" value="2"/>
</dbReference>
<dbReference type="Pfam" id="PF00126">
    <property type="entry name" value="HTH_1"/>
    <property type="match status" value="1"/>
</dbReference>
<dbReference type="Gene3D" id="1.10.10.10">
    <property type="entry name" value="Winged helix-like DNA-binding domain superfamily/Winged helix DNA-binding domain"/>
    <property type="match status" value="1"/>
</dbReference>
<gene>
    <name evidence="6" type="ORF">OLMES_4397</name>
</gene>
<dbReference type="PANTHER" id="PTHR30118:SF15">
    <property type="entry name" value="TRANSCRIPTIONAL REGULATORY PROTEIN"/>
    <property type="match status" value="1"/>
</dbReference>
<dbReference type="KEGG" id="ome:OLMES_4397"/>
<dbReference type="EMBL" id="CP021425">
    <property type="protein sequence ID" value="ARU58393.1"/>
    <property type="molecule type" value="Genomic_DNA"/>
</dbReference>
<keyword evidence="7" id="KW-1185">Reference proteome</keyword>
<dbReference type="InterPro" id="IPR037402">
    <property type="entry name" value="YidZ_PBP2"/>
</dbReference>
<reference evidence="6 7" key="1">
    <citation type="submission" date="2017-05" db="EMBL/GenBank/DDBJ databases">
        <title>Genomic insights into alkan degradation activity of Oleiphilus messinensis.</title>
        <authorList>
            <person name="Kozyavkin S.A."/>
            <person name="Slesarev A.I."/>
            <person name="Golyshin P.N."/>
            <person name="Korzhenkov A."/>
            <person name="Golyshina O.N."/>
            <person name="Toshchakov S.V."/>
        </authorList>
    </citation>
    <scope>NUCLEOTIDE SEQUENCE [LARGE SCALE GENOMIC DNA]</scope>
    <source>
        <strain evidence="6 7">ME102</strain>
    </source>
</reference>